<organism evidence="2 3">
    <name type="scientific">Tanacetum coccineum</name>
    <dbReference type="NCBI Taxonomy" id="301880"/>
    <lineage>
        <taxon>Eukaryota</taxon>
        <taxon>Viridiplantae</taxon>
        <taxon>Streptophyta</taxon>
        <taxon>Embryophyta</taxon>
        <taxon>Tracheophyta</taxon>
        <taxon>Spermatophyta</taxon>
        <taxon>Magnoliopsida</taxon>
        <taxon>eudicotyledons</taxon>
        <taxon>Gunneridae</taxon>
        <taxon>Pentapetalae</taxon>
        <taxon>asterids</taxon>
        <taxon>campanulids</taxon>
        <taxon>Asterales</taxon>
        <taxon>Asteraceae</taxon>
        <taxon>Asteroideae</taxon>
        <taxon>Anthemideae</taxon>
        <taxon>Anthemidinae</taxon>
        <taxon>Tanacetum</taxon>
    </lineage>
</organism>
<dbReference type="Pfam" id="PF05699">
    <property type="entry name" value="Dimer_Tnp_hAT"/>
    <property type="match status" value="1"/>
</dbReference>
<dbReference type="PANTHER" id="PTHR23272">
    <property type="entry name" value="BED FINGER-RELATED"/>
    <property type="match status" value="1"/>
</dbReference>
<protein>
    <submittedName>
        <fullName evidence="2">Zinc finger BED domain-containing protein RICESLEEPER 2</fullName>
    </submittedName>
</protein>
<dbReference type="PANTHER" id="PTHR23272:SF190">
    <property type="entry name" value="ZINC FINGER, BED-TYPE-RELATED"/>
    <property type="match status" value="1"/>
</dbReference>
<dbReference type="Proteomes" id="UP001151760">
    <property type="component" value="Unassembled WGS sequence"/>
</dbReference>
<accession>A0ABQ5AMR4</accession>
<reference evidence="2" key="1">
    <citation type="journal article" date="2022" name="Int. J. Mol. Sci.">
        <title>Draft Genome of Tanacetum Coccineum: Genomic Comparison of Closely Related Tanacetum-Family Plants.</title>
        <authorList>
            <person name="Yamashiro T."/>
            <person name="Shiraishi A."/>
            <person name="Nakayama K."/>
            <person name="Satake H."/>
        </authorList>
    </citation>
    <scope>NUCLEOTIDE SEQUENCE</scope>
</reference>
<evidence type="ECO:0000313" key="3">
    <source>
        <dbReference type="Proteomes" id="UP001151760"/>
    </source>
</evidence>
<keyword evidence="3" id="KW-1185">Reference proteome</keyword>
<dbReference type="EMBL" id="BQNB010012471">
    <property type="protein sequence ID" value="GJT03960.1"/>
    <property type="molecule type" value="Genomic_DNA"/>
</dbReference>
<dbReference type="SUPFAM" id="SSF53098">
    <property type="entry name" value="Ribonuclease H-like"/>
    <property type="match status" value="1"/>
</dbReference>
<reference evidence="2" key="2">
    <citation type="submission" date="2022-01" db="EMBL/GenBank/DDBJ databases">
        <authorList>
            <person name="Yamashiro T."/>
            <person name="Shiraishi A."/>
            <person name="Satake H."/>
            <person name="Nakayama K."/>
        </authorList>
    </citation>
    <scope>NUCLEOTIDE SEQUENCE</scope>
</reference>
<proteinExistence type="predicted"/>
<dbReference type="InterPro" id="IPR008906">
    <property type="entry name" value="HATC_C_dom"/>
</dbReference>
<dbReference type="InterPro" id="IPR012337">
    <property type="entry name" value="RNaseH-like_sf"/>
</dbReference>
<feature type="domain" description="HAT C-terminal dimerisation" evidence="1">
    <location>
        <begin position="40"/>
        <end position="111"/>
    </location>
</feature>
<comment type="caution">
    <text evidence="2">The sequence shown here is derived from an EMBL/GenBank/DDBJ whole genome shotgun (WGS) entry which is preliminary data.</text>
</comment>
<evidence type="ECO:0000259" key="1">
    <source>
        <dbReference type="Pfam" id="PF05699"/>
    </source>
</evidence>
<name>A0ABQ5AMR4_9ASTR</name>
<gene>
    <name evidence="2" type="ORF">Tco_0838422</name>
</gene>
<evidence type="ECO:0000313" key="2">
    <source>
        <dbReference type="EMBL" id="GJT03960.1"/>
    </source>
</evidence>
<sequence length="173" mass="19687">MSQLLQWLRENPNKRAKNDRFSNNEYERYATVDFISHIPTDQFASYDVLGFWKAKESQFPVLSRIARDVLSVQATSVALESAFSTSGRILSNRRTRLTPASLEMCMCLKNHLDANERIQHTSNLENTLDFEEAIYDEEVQAGEAISLSDKEIAQDEAVSEARSNGSEDEITFN</sequence>